<dbReference type="InterPro" id="IPR027417">
    <property type="entry name" value="P-loop_NTPase"/>
</dbReference>
<dbReference type="PRINTS" id="PR00320">
    <property type="entry name" value="GPROTEINBRPT"/>
</dbReference>
<dbReference type="Gene3D" id="3.40.50.300">
    <property type="entry name" value="P-loop containing nucleotide triphosphate hydrolases"/>
    <property type="match status" value="1"/>
</dbReference>
<dbReference type="GO" id="GO:0043531">
    <property type="term" value="F:ADP binding"/>
    <property type="evidence" value="ECO:0007669"/>
    <property type="project" value="InterPro"/>
</dbReference>
<accession>A0AA96WQM1</accession>
<feature type="domain" description="NB-ARC" evidence="4">
    <location>
        <begin position="171"/>
        <end position="310"/>
    </location>
</feature>
<dbReference type="InterPro" id="IPR020472">
    <property type="entry name" value="WD40_PAC1"/>
</dbReference>
<dbReference type="InterPro" id="IPR036322">
    <property type="entry name" value="WD40_repeat_dom_sf"/>
</dbReference>
<dbReference type="EMBL" id="CP130144">
    <property type="protein sequence ID" value="WNZ43768.1"/>
    <property type="molecule type" value="Genomic_DNA"/>
</dbReference>
<name>A0AA96WQM1_LEPBY</name>
<evidence type="ECO:0000256" key="1">
    <source>
        <dbReference type="ARBA" id="ARBA00022574"/>
    </source>
</evidence>
<dbReference type="Gene3D" id="2.130.10.10">
    <property type="entry name" value="YVTN repeat-like/Quinoprotein amine dehydrogenase"/>
    <property type="match status" value="5"/>
</dbReference>
<dbReference type="InterPro" id="IPR058651">
    <property type="entry name" value="HTH_VMAP-M9"/>
</dbReference>
<dbReference type="PROSITE" id="PS50082">
    <property type="entry name" value="WD_REPEATS_2"/>
    <property type="match status" value="10"/>
</dbReference>
<dbReference type="RefSeq" id="WP_316425935.1">
    <property type="nucleotide sequence ID" value="NZ_CP130144.1"/>
</dbReference>
<keyword evidence="2" id="KW-0677">Repeat</keyword>
<dbReference type="InterPro" id="IPR011047">
    <property type="entry name" value="Quinoprotein_ADH-like_sf"/>
</dbReference>
<dbReference type="InterPro" id="IPR015943">
    <property type="entry name" value="WD40/YVTN_repeat-like_dom_sf"/>
</dbReference>
<sequence>MLHKLDWSNVNINRQVWARNVTYYRLDTKSQIKTGKLQLNNKYRITGRTMTDDDALLILDILLKPHSLNDLQELVFRQSWAGRSYAAMADETSYDENYLKDVGSRLWKLLSQHLGTRVTKNNLQSVLRQQANRSPHPIPEVLPTITKLETTNQVDWGEAIEVFSFFGRELELEELQYWIVRDHARLVALVGMGGMGKSALSIRLVEQLIAQAKFEYVIWRSLQNTPPLATLLIDLIQFLSKQQETQSSLPQEVPALIQKLMEYLRRSRCLIVLDNAETILRPGYEDYSELLRQLGEMRHQSCLLLTSREKPSIVAILEGNRAPVRSLLLRGLNAVQAQSIFQQRINFVATPTDWEAIVHQYAGNPLALKMVACAIEELFDCNVTKFVEFLQTQTLVFDDIRDLLDRQFDRLTDLEKEVMIWLAINREFVDLAELQTDLISPQSQRRLPETLKSLVRKSFIETQGKQFTQQPVVMEYITDKIIEHFASELSSWNSDIDLGAFSNYFLHRYALLKVTSKEYVRNSQIRVMLSPILERFQEELETSSPERFLKQIFTTLRSLLVDVPTYSIGNLINLMRSLNTNFTDFDFSHLFVWQADLRRIPLHRVNFQAANLEKSSFSESLGGVICTAFLPDGIHLATGDTQGTVSIWNYQTGQQIKVFDRIAAWVTSIAVSPDGKYLAAAAAATIRVWRIETGDCIHTLIGHSGWWIRRVVFSPDGQTLMSSGGEDRSIRFWSIETGQCQQVLEYPDADVFSCAFSPCSSMIAAAHGDHIMLLDRMTGQCVRTLSGHLNQVLSVNFSSDGKTLVSTGVDHLVKIWQVETGDCLHTCAGHRDQVWNAVISPDDCTIASVSNDQTVKLWSLQTGQYIRTLEGFKAHVYGVDFSSDGTLLATSSMDQTVRLWDVTTGACRQLWQGYRNESWEVKFLPTQDGYLLAGAWQDGMIRLWQLPSSQCVQQLVVDSGWVRSLHPISQPMAQSLGIERGLITAADNHIKLWNLDDGSLISEFVGHQAEVPQIIGNDRWFVSCSMDQTIRLWDIQTGECLQIFTGHQHWVFSIACSPTESLIASASLDGTAKLWDLSTGECVCTFEGHHTQLFAIVFSLDGQRVITGSADRTIKIWDIHTGTCLHTLTGHEGWISSLALSSDGRWLASGSVDNTVRLWDLQTLNCQRVLHKHSQWVLSVAFSPDGQWLVSSGNDELLHLWNVQTGEWTQTLTPEQLYAGMNVTDVVGLTEAQKFTLKELGAIEAS</sequence>
<dbReference type="PANTHER" id="PTHR19848">
    <property type="entry name" value="WD40 REPEAT PROTEIN"/>
    <property type="match status" value="1"/>
</dbReference>
<dbReference type="SUPFAM" id="SSF50998">
    <property type="entry name" value="Quinoprotein alcohol dehydrogenase-like"/>
    <property type="match status" value="1"/>
</dbReference>
<evidence type="ECO:0000259" key="5">
    <source>
        <dbReference type="Pfam" id="PF26355"/>
    </source>
</evidence>
<dbReference type="PROSITE" id="PS50294">
    <property type="entry name" value="WD_REPEATS_REGION"/>
    <property type="match status" value="7"/>
</dbReference>
<organism evidence="6">
    <name type="scientific">Leptolyngbya boryana CZ1</name>
    <dbReference type="NCBI Taxonomy" id="3060204"/>
    <lineage>
        <taxon>Bacteria</taxon>
        <taxon>Bacillati</taxon>
        <taxon>Cyanobacteriota</taxon>
        <taxon>Cyanophyceae</taxon>
        <taxon>Leptolyngbyales</taxon>
        <taxon>Leptolyngbyaceae</taxon>
        <taxon>Leptolyngbya group</taxon>
        <taxon>Leptolyngbya</taxon>
    </lineage>
</organism>
<dbReference type="InterPro" id="IPR019775">
    <property type="entry name" value="WD40_repeat_CS"/>
</dbReference>
<reference evidence="6" key="1">
    <citation type="journal article" date="2023" name="Plants (Basel)">
        <title>Genomic Analysis of Leptolyngbya boryana CZ1 Reveals Efficient Carbon Fixation Modules.</title>
        <authorList>
            <person name="Bai X."/>
            <person name="Wang H."/>
            <person name="Cheng W."/>
            <person name="Wang J."/>
            <person name="Ma M."/>
            <person name="Hu H."/>
            <person name="Song Z."/>
            <person name="Ma H."/>
            <person name="Fan Y."/>
            <person name="Du C."/>
            <person name="Xu J."/>
        </authorList>
    </citation>
    <scope>NUCLEOTIDE SEQUENCE</scope>
    <source>
        <strain evidence="6">CZ1</strain>
    </source>
</reference>
<feature type="repeat" description="WD" evidence="3">
    <location>
        <begin position="785"/>
        <end position="826"/>
    </location>
</feature>
<dbReference type="PROSITE" id="PS00678">
    <property type="entry name" value="WD_REPEATS_1"/>
    <property type="match status" value="5"/>
</dbReference>
<proteinExistence type="predicted"/>
<dbReference type="SMART" id="SM00320">
    <property type="entry name" value="WD40"/>
    <property type="match status" value="14"/>
</dbReference>
<dbReference type="SUPFAM" id="SSF52540">
    <property type="entry name" value="P-loop containing nucleoside triphosphate hydrolases"/>
    <property type="match status" value="1"/>
</dbReference>
<dbReference type="PANTHER" id="PTHR19848:SF8">
    <property type="entry name" value="F-BOX AND WD REPEAT DOMAIN CONTAINING 7"/>
    <property type="match status" value="1"/>
</dbReference>
<feature type="repeat" description="WD" evidence="3">
    <location>
        <begin position="869"/>
        <end position="910"/>
    </location>
</feature>
<evidence type="ECO:0000256" key="3">
    <source>
        <dbReference type="PROSITE-ProRule" id="PRU00221"/>
    </source>
</evidence>
<dbReference type="AlphaFoldDB" id="A0AA96WQM1"/>
<feature type="repeat" description="WD" evidence="3">
    <location>
        <begin position="1170"/>
        <end position="1211"/>
    </location>
</feature>
<evidence type="ECO:0000259" key="4">
    <source>
        <dbReference type="Pfam" id="PF00931"/>
    </source>
</evidence>
<protein>
    <submittedName>
        <fullName evidence="6">NB-ARC domain-containing protein</fullName>
    </submittedName>
</protein>
<reference evidence="6" key="2">
    <citation type="submission" date="2023-07" db="EMBL/GenBank/DDBJ databases">
        <authorList>
            <person name="Bai X.-H."/>
            <person name="Wang H.-H."/>
            <person name="Wang J."/>
            <person name="Ma M.-Y."/>
            <person name="Hu H.-H."/>
            <person name="Song Z.-L."/>
            <person name="Ma H.-G."/>
            <person name="Fan Y."/>
            <person name="Du C.-Y."/>
            <person name="Xu J.-C."/>
        </authorList>
    </citation>
    <scope>NUCLEOTIDE SEQUENCE</scope>
    <source>
        <strain evidence="6">CZ1</strain>
    </source>
</reference>
<dbReference type="PRINTS" id="PR00364">
    <property type="entry name" value="DISEASERSIST"/>
</dbReference>
<feature type="repeat" description="WD" evidence="3">
    <location>
        <begin position="827"/>
        <end position="868"/>
    </location>
</feature>
<feature type="repeat" description="WD" evidence="3">
    <location>
        <begin position="708"/>
        <end position="743"/>
    </location>
</feature>
<feature type="repeat" description="WD" evidence="3">
    <location>
        <begin position="1086"/>
        <end position="1127"/>
    </location>
</feature>
<dbReference type="InterPro" id="IPR002182">
    <property type="entry name" value="NB-ARC"/>
</dbReference>
<dbReference type="SUPFAM" id="SSF50978">
    <property type="entry name" value="WD40 repeat-like"/>
    <property type="match status" value="1"/>
</dbReference>
<feature type="repeat" description="WD" evidence="3">
    <location>
        <begin position="617"/>
        <end position="658"/>
    </location>
</feature>
<dbReference type="InterPro" id="IPR001680">
    <property type="entry name" value="WD40_rpt"/>
</dbReference>
<keyword evidence="1 3" id="KW-0853">WD repeat</keyword>
<feature type="repeat" description="WD" evidence="3">
    <location>
        <begin position="1044"/>
        <end position="1085"/>
    </location>
</feature>
<evidence type="ECO:0000256" key="2">
    <source>
        <dbReference type="ARBA" id="ARBA00022737"/>
    </source>
</evidence>
<dbReference type="Pfam" id="PF00400">
    <property type="entry name" value="WD40"/>
    <property type="match status" value="12"/>
</dbReference>
<feature type="domain" description="vWA-MoxR associated protein N-terminal HTH" evidence="5">
    <location>
        <begin position="66"/>
        <end position="129"/>
    </location>
</feature>
<dbReference type="Pfam" id="PF26355">
    <property type="entry name" value="HTH_VMAP-M9"/>
    <property type="match status" value="1"/>
</dbReference>
<dbReference type="CDD" id="cd00200">
    <property type="entry name" value="WD40"/>
    <property type="match status" value="2"/>
</dbReference>
<feature type="repeat" description="WD" evidence="3">
    <location>
        <begin position="1004"/>
        <end position="1043"/>
    </location>
</feature>
<evidence type="ECO:0000313" key="6">
    <source>
        <dbReference type="EMBL" id="WNZ43768.1"/>
    </source>
</evidence>
<feature type="repeat" description="WD" evidence="3">
    <location>
        <begin position="1128"/>
        <end position="1169"/>
    </location>
</feature>
<gene>
    <name evidence="6" type="ORF">Q2T42_18160</name>
</gene>
<dbReference type="Pfam" id="PF00931">
    <property type="entry name" value="NB-ARC"/>
    <property type="match status" value="1"/>
</dbReference>